<dbReference type="RefSeq" id="WP_137067721.1">
    <property type="nucleotide sequence ID" value="NZ_PYWM01000001.1"/>
</dbReference>
<sequence length="128" mass="14954">MEGREKMKYKHKAICLVCGHNDMVFHDSKDDYQEVRVCPKCNGAYVDIWKKHKYLNDTNNQIEITMTNPNEPPKIILNGKKIKGIVSLEYKFDTRTDETYGQHNFSVQYCDKDTMTIRTAKVQTIMEG</sequence>
<reference evidence="1 2" key="1">
    <citation type="submission" date="2019-04" db="EMBL/GenBank/DDBJ databases">
        <title>Lysinibacillus genome sequencing.</title>
        <authorList>
            <person name="Dunlap C."/>
        </authorList>
    </citation>
    <scope>NUCLEOTIDE SEQUENCE [LARGE SCALE GENOMIC DNA]</scope>
    <source>
        <strain evidence="1 2">CCTCC AB 2010389</strain>
    </source>
</reference>
<keyword evidence="2" id="KW-1185">Reference proteome</keyword>
<proteinExistence type="predicted"/>
<evidence type="ECO:0000313" key="2">
    <source>
        <dbReference type="Proteomes" id="UP000308744"/>
    </source>
</evidence>
<gene>
    <name evidence="1" type="ORF">FC756_03065</name>
</gene>
<comment type="caution">
    <text evidence="1">The sequence shown here is derived from an EMBL/GenBank/DDBJ whole genome shotgun (WGS) entry which is preliminary data.</text>
</comment>
<name>A0A4U2ZD54_9BACI</name>
<dbReference type="Proteomes" id="UP000308744">
    <property type="component" value="Unassembled WGS sequence"/>
</dbReference>
<protein>
    <submittedName>
        <fullName evidence="1">Uncharacterized protein</fullName>
    </submittedName>
</protein>
<evidence type="ECO:0000313" key="1">
    <source>
        <dbReference type="EMBL" id="TKI72005.1"/>
    </source>
</evidence>
<dbReference type="EMBL" id="SZPU01000010">
    <property type="protein sequence ID" value="TKI72005.1"/>
    <property type="molecule type" value="Genomic_DNA"/>
</dbReference>
<organism evidence="1 2">
    <name type="scientific">Lysinibacillus mangiferihumi</name>
    <dbReference type="NCBI Taxonomy" id="1130819"/>
    <lineage>
        <taxon>Bacteria</taxon>
        <taxon>Bacillati</taxon>
        <taxon>Bacillota</taxon>
        <taxon>Bacilli</taxon>
        <taxon>Bacillales</taxon>
        <taxon>Bacillaceae</taxon>
        <taxon>Lysinibacillus</taxon>
    </lineage>
</organism>
<dbReference type="AlphaFoldDB" id="A0A4U2ZD54"/>
<accession>A0A4U2ZD54</accession>